<evidence type="ECO:0000256" key="4">
    <source>
        <dbReference type="ARBA" id="ARBA00022729"/>
    </source>
</evidence>
<dbReference type="SUPFAM" id="SSF53187">
    <property type="entry name" value="Zn-dependent exopeptidases"/>
    <property type="match status" value="1"/>
</dbReference>
<dbReference type="CDD" id="cd03876">
    <property type="entry name" value="M28_SGAP_like"/>
    <property type="match status" value="1"/>
</dbReference>
<accession>A0ABU2NTZ4</accession>
<evidence type="ECO:0000256" key="6">
    <source>
        <dbReference type="ARBA" id="ARBA00022833"/>
    </source>
</evidence>
<organism evidence="9 10">
    <name type="scientific">Streptomyces hazeniae</name>
    <dbReference type="NCBI Taxonomy" id="3075538"/>
    <lineage>
        <taxon>Bacteria</taxon>
        <taxon>Bacillati</taxon>
        <taxon>Actinomycetota</taxon>
        <taxon>Actinomycetes</taxon>
        <taxon>Kitasatosporales</taxon>
        <taxon>Streptomycetaceae</taxon>
        <taxon>Streptomyces</taxon>
    </lineage>
</organism>
<keyword evidence="10" id="KW-1185">Reference proteome</keyword>
<keyword evidence="2" id="KW-0645">Protease</keyword>
<reference evidence="10" key="1">
    <citation type="submission" date="2023-07" db="EMBL/GenBank/DDBJ databases">
        <title>30 novel species of actinomycetes from the DSMZ collection.</title>
        <authorList>
            <person name="Nouioui I."/>
        </authorList>
    </citation>
    <scope>NUCLEOTIDE SEQUENCE [LARGE SCALE GENOMIC DNA]</scope>
    <source>
        <strain evidence="10">DSM 42041</strain>
    </source>
</reference>
<feature type="chain" id="PRO_5045843122" evidence="7">
    <location>
        <begin position="32"/>
        <end position="314"/>
    </location>
</feature>
<keyword evidence="5" id="KW-0378">Hydrolase</keyword>
<feature type="signal peptide" evidence="7">
    <location>
        <begin position="1"/>
        <end position="31"/>
    </location>
</feature>
<keyword evidence="6" id="KW-0862">Zinc</keyword>
<comment type="similarity">
    <text evidence="1">Belongs to the peptidase M28 family. M28A subfamily.</text>
</comment>
<protein>
    <submittedName>
        <fullName evidence="9">M28 family metallopeptidase</fullName>
    </submittedName>
</protein>
<evidence type="ECO:0000313" key="10">
    <source>
        <dbReference type="Proteomes" id="UP001183414"/>
    </source>
</evidence>
<gene>
    <name evidence="9" type="ORF">RM572_13015</name>
</gene>
<evidence type="ECO:0000256" key="5">
    <source>
        <dbReference type="ARBA" id="ARBA00022801"/>
    </source>
</evidence>
<dbReference type="Gene3D" id="3.40.630.10">
    <property type="entry name" value="Zn peptidases"/>
    <property type="match status" value="1"/>
</dbReference>
<keyword evidence="3" id="KW-0479">Metal-binding</keyword>
<keyword evidence="4 7" id="KW-0732">Signal</keyword>
<evidence type="ECO:0000256" key="3">
    <source>
        <dbReference type="ARBA" id="ARBA00022723"/>
    </source>
</evidence>
<sequence>MIRTLKRRSVMAVTTCTALGATLLTFTQAQAEPAAAAAPDIPVGAVVQDLKDLQQISDDNGGNRAHGQPGHKASVDYVKAKLDAAGFETSLQEFTHGGATGYNLIADWPGGDPNQVLMAGAHIDSVSDGSGISDNGSGSAGVLEVALAVAEADLKPTKHLRFAWWGAEEVGLAGSRHYVDGLAAGQAETIDGYLNADMIASPNPGYFVYDSDPALEKVFTDWFSAKSIPTEASTETNGRSDHASFQNAGIPVGGLFTGAGATKTQEQADKWGGTAGESFDPCYHASCDDLTNISEEALDRNADALAHAVWELSG</sequence>
<dbReference type="EMBL" id="JAVREQ010000010">
    <property type="protein sequence ID" value="MDT0379688.1"/>
    <property type="molecule type" value="Genomic_DNA"/>
</dbReference>
<dbReference type="PANTHER" id="PTHR12147:SF26">
    <property type="entry name" value="PEPTIDASE M28 DOMAIN-CONTAINING PROTEIN"/>
    <property type="match status" value="1"/>
</dbReference>
<proteinExistence type="inferred from homology"/>
<dbReference type="InterPro" id="IPR041756">
    <property type="entry name" value="M28_SGAP-like"/>
</dbReference>
<feature type="domain" description="Peptidase M28" evidence="8">
    <location>
        <begin position="103"/>
        <end position="308"/>
    </location>
</feature>
<name>A0ABU2NTZ4_9ACTN</name>
<evidence type="ECO:0000313" key="9">
    <source>
        <dbReference type="EMBL" id="MDT0379688.1"/>
    </source>
</evidence>
<dbReference type="RefSeq" id="WP_311673485.1">
    <property type="nucleotide sequence ID" value="NZ_JAVREQ010000010.1"/>
</dbReference>
<dbReference type="Proteomes" id="UP001183414">
    <property type="component" value="Unassembled WGS sequence"/>
</dbReference>
<evidence type="ECO:0000259" key="8">
    <source>
        <dbReference type="Pfam" id="PF04389"/>
    </source>
</evidence>
<dbReference type="InterPro" id="IPR045175">
    <property type="entry name" value="M28_fam"/>
</dbReference>
<dbReference type="PANTHER" id="PTHR12147">
    <property type="entry name" value="METALLOPEPTIDASE M28 FAMILY MEMBER"/>
    <property type="match status" value="1"/>
</dbReference>
<dbReference type="InterPro" id="IPR007484">
    <property type="entry name" value="Peptidase_M28"/>
</dbReference>
<comment type="caution">
    <text evidence="9">The sequence shown here is derived from an EMBL/GenBank/DDBJ whole genome shotgun (WGS) entry which is preliminary data.</text>
</comment>
<dbReference type="PROSITE" id="PS51318">
    <property type="entry name" value="TAT"/>
    <property type="match status" value="1"/>
</dbReference>
<dbReference type="Pfam" id="PF04389">
    <property type="entry name" value="Peptidase_M28"/>
    <property type="match status" value="1"/>
</dbReference>
<evidence type="ECO:0000256" key="2">
    <source>
        <dbReference type="ARBA" id="ARBA00022670"/>
    </source>
</evidence>
<evidence type="ECO:0000256" key="1">
    <source>
        <dbReference type="ARBA" id="ARBA00005957"/>
    </source>
</evidence>
<evidence type="ECO:0000256" key="7">
    <source>
        <dbReference type="SAM" id="SignalP"/>
    </source>
</evidence>
<dbReference type="InterPro" id="IPR006311">
    <property type="entry name" value="TAT_signal"/>
</dbReference>